<gene>
    <name evidence="2" type="ORF">ILEXP_LOCUS53614</name>
</gene>
<protein>
    <submittedName>
        <fullName evidence="2">Uncharacterized protein</fullName>
    </submittedName>
</protein>
<evidence type="ECO:0000313" key="2">
    <source>
        <dbReference type="EMBL" id="CAK9183351.1"/>
    </source>
</evidence>
<dbReference type="AlphaFoldDB" id="A0ABC8UQK4"/>
<organism evidence="2 3">
    <name type="scientific">Ilex paraguariensis</name>
    <name type="common">yerba mate</name>
    <dbReference type="NCBI Taxonomy" id="185542"/>
    <lineage>
        <taxon>Eukaryota</taxon>
        <taxon>Viridiplantae</taxon>
        <taxon>Streptophyta</taxon>
        <taxon>Embryophyta</taxon>
        <taxon>Tracheophyta</taxon>
        <taxon>Spermatophyta</taxon>
        <taxon>Magnoliopsida</taxon>
        <taxon>eudicotyledons</taxon>
        <taxon>Gunneridae</taxon>
        <taxon>Pentapetalae</taxon>
        <taxon>asterids</taxon>
        <taxon>campanulids</taxon>
        <taxon>Aquifoliales</taxon>
        <taxon>Aquifoliaceae</taxon>
        <taxon>Ilex</taxon>
    </lineage>
</organism>
<keyword evidence="3" id="KW-1185">Reference proteome</keyword>
<feature type="compositionally biased region" description="Basic and acidic residues" evidence="1">
    <location>
        <begin position="29"/>
        <end position="44"/>
    </location>
</feature>
<dbReference type="EMBL" id="CAUOFW020008613">
    <property type="protein sequence ID" value="CAK9183351.1"/>
    <property type="molecule type" value="Genomic_DNA"/>
</dbReference>
<feature type="region of interest" description="Disordered" evidence="1">
    <location>
        <begin position="1"/>
        <end position="55"/>
    </location>
</feature>
<accession>A0ABC8UQK4</accession>
<name>A0ABC8UQK4_9AQUA</name>
<evidence type="ECO:0000256" key="1">
    <source>
        <dbReference type="SAM" id="MobiDB-lite"/>
    </source>
</evidence>
<reference evidence="2 3" key="1">
    <citation type="submission" date="2024-02" db="EMBL/GenBank/DDBJ databases">
        <authorList>
            <person name="Vignale AGUSTIN F."/>
            <person name="Sosa J E."/>
            <person name="Modenutti C."/>
        </authorList>
    </citation>
    <scope>NUCLEOTIDE SEQUENCE [LARGE SCALE GENOMIC DNA]</scope>
</reference>
<evidence type="ECO:0000313" key="3">
    <source>
        <dbReference type="Proteomes" id="UP001642360"/>
    </source>
</evidence>
<sequence>MNRATLHTAGIDHGVSTDRSALVVPSSHSDGHRGGRGGQGDRTRSHTHGRGGRSGPHCCTHCGCGGHTVDFCWDLYEKPSGVVNQASYQDDTSVVASVPRSAPPDTRSVTIT</sequence>
<dbReference type="Proteomes" id="UP001642360">
    <property type="component" value="Unassembled WGS sequence"/>
</dbReference>
<comment type="caution">
    <text evidence="2">The sequence shown here is derived from an EMBL/GenBank/DDBJ whole genome shotgun (WGS) entry which is preliminary data.</text>
</comment>
<proteinExistence type="predicted"/>